<gene>
    <name evidence="2" type="ORF">OCL06_02595</name>
</gene>
<name>A0ABT2VNE3_9ALTE</name>
<evidence type="ECO:0000313" key="3">
    <source>
        <dbReference type="Proteomes" id="UP001209257"/>
    </source>
</evidence>
<dbReference type="Pfam" id="PF00497">
    <property type="entry name" value="SBP_bac_3"/>
    <property type="match status" value="1"/>
</dbReference>
<accession>A0ABT2VNE3</accession>
<feature type="domain" description="Solute-binding protein family 3/N-terminal" evidence="1">
    <location>
        <begin position="23"/>
        <end position="241"/>
    </location>
</feature>
<protein>
    <submittedName>
        <fullName evidence="2">Transporter substrate-binding domain-containing protein</fullName>
    </submittedName>
</protein>
<proteinExistence type="predicted"/>
<dbReference type="SUPFAM" id="SSF53850">
    <property type="entry name" value="Periplasmic binding protein-like II"/>
    <property type="match status" value="1"/>
</dbReference>
<dbReference type="EMBL" id="JAOTJC010000004">
    <property type="protein sequence ID" value="MCU7553484.1"/>
    <property type="molecule type" value="Genomic_DNA"/>
</dbReference>
<reference evidence="3" key="1">
    <citation type="submission" date="2023-07" db="EMBL/GenBank/DDBJ databases">
        <title>Study on multiphase classification of strain Alteromonas salexigens isolated from the Yellow Sea.</title>
        <authorList>
            <person name="Sun L."/>
        </authorList>
    </citation>
    <scope>NUCLEOTIDE SEQUENCE [LARGE SCALE GENOMIC DNA]</scope>
    <source>
        <strain evidence="3">ASW11-19</strain>
    </source>
</reference>
<organism evidence="2 3">
    <name type="scientific">Alteromonas salexigens</name>
    <dbReference type="NCBI Taxonomy" id="2982530"/>
    <lineage>
        <taxon>Bacteria</taxon>
        <taxon>Pseudomonadati</taxon>
        <taxon>Pseudomonadota</taxon>
        <taxon>Gammaproteobacteria</taxon>
        <taxon>Alteromonadales</taxon>
        <taxon>Alteromonadaceae</taxon>
        <taxon>Alteromonas/Salinimonas group</taxon>
        <taxon>Alteromonas</taxon>
    </lineage>
</organism>
<keyword evidence="3" id="KW-1185">Reference proteome</keyword>
<dbReference type="Gene3D" id="3.40.190.10">
    <property type="entry name" value="Periplasmic binding protein-like II"/>
    <property type="match status" value="2"/>
</dbReference>
<sequence length="255" mass="28730">MRQILLGLIFALICAPTVGRQIDVVVGWDKPPYVMADTHSGFELELVRQILHEIGHEMYPIYVPFGRTTRLVNARSADIGLTINPRHNVDSKILSDVYVVYQNVAVTLASRELKLHAIDDLEEHTIAAFQTARLVLGEEFNALTAAHRGYLEMPEQQRQVSLLLLGSVDVAVMDRNIFMMLKNQLPAGRQVEVDVHPLFGISPYRAAIADDELRKQFNRTLAQFIDDGRYQALIDEFNLVNLIDNLPTRTLTGSP</sequence>
<comment type="caution">
    <text evidence="2">The sequence shown here is derived from an EMBL/GenBank/DDBJ whole genome shotgun (WGS) entry which is preliminary data.</text>
</comment>
<dbReference type="RefSeq" id="WP_262992178.1">
    <property type="nucleotide sequence ID" value="NZ_JAOTJC010000004.1"/>
</dbReference>
<evidence type="ECO:0000259" key="1">
    <source>
        <dbReference type="SMART" id="SM00062"/>
    </source>
</evidence>
<dbReference type="SMART" id="SM00062">
    <property type="entry name" value="PBPb"/>
    <property type="match status" value="1"/>
</dbReference>
<dbReference type="InterPro" id="IPR001638">
    <property type="entry name" value="Solute-binding_3/MltF_N"/>
</dbReference>
<evidence type="ECO:0000313" key="2">
    <source>
        <dbReference type="EMBL" id="MCU7553484.1"/>
    </source>
</evidence>
<dbReference type="Proteomes" id="UP001209257">
    <property type="component" value="Unassembled WGS sequence"/>
</dbReference>